<protein>
    <submittedName>
        <fullName evidence="1">Uncharacterized protein</fullName>
    </submittedName>
</protein>
<organism evidence="1 2">
    <name type="scientific">Opisthorchis viverrini</name>
    <name type="common">Southeast Asian liver fluke</name>
    <dbReference type="NCBI Taxonomy" id="6198"/>
    <lineage>
        <taxon>Eukaryota</taxon>
        <taxon>Metazoa</taxon>
        <taxon>Spiralia</taxon>
        <taxon>Lophotrochozoa</taxon>
        <taxon>Platyhelminthes</taxon>
        <taxon>Trematoda</taxon>
        <taxon>Digenea</taxon>
        <taxon>Opisthorchiida</taxon>
        <taxon>Opisthorchiata</taxon>
        <taxon>Opisthorchiidae</taxon>
        <taxon>Opisthorchis</taxon>
    </lineage>
</organism>
<name>A0A074ZJP3_OPIVI</name>
<evidence type="ECO:0000313" key="1">
    <source>
        <dbReference type="EMBL" id="KER27201.1"/>
    </source>
</evidence>
<dbReference type="KEGG" id="ovi:T265_05733"/>
<dbReference type="Proteomes" id="UP000054324">
    <property type="component" value="Unassembled WGS sequence"/>
</dbReference>
<gene>
    <name evidence="1" type="ORF">T265_05733</name>
</gene>
<dbReference type="EMBL" id="KL596729">
    <property type="protein sequence ID" value="KER27201.1"/>
    <property type="molecule type" value="Genomic_DNA"/>
</dbReference>
<sequence length="84" mass="9748">MNVPSLIQIDQKYHIISKASDPMRRGHGDNHGEEVVDECIERLEQESSRVWWRRVCGCGWKTRSKGFYARFEDKPNTTRIGAAI</sequence>
<dbReference type="CTD" id="20319915"/>
<keyword evidence="2" id="KW-1185">Reference proteome</keyword>
<dbReference type="GeneID" id="20319915"/>
<reference evidence="1 2" key="1">
    <citation type="submission" date="2013-11" db="EMBL/GenBank/DDBJ databases">
        <title>Opisthorchis viverrini - life in the bile duct.</title>
        <authorList>
            <person name="Young N.D."/>
            <person name="Nagarajan N."/>
            <person name="Lin S.J."/>
            <person name="Korhonen P.K."/>
            <person name="Jex A.R."/>
            <person name="Hall R.S."/>
            <person name="Safavi-Hemami H."/>
            <person name="Kaewkong W."/>
            <person name="Bertrand D."/>
            <person name="Gao S."/>
            <person name="Seet Q."/>
            <person name="Wongkham S."/>
            <person name="Teh B.T."/>
            <person name="Wongkham C."/>
            <person name="Intapan P.M."/>
            <person name="Maleewong W."/>
            <person name="Yang X."/>
            <person name="Hu M."/>
            <person name="Wang Z."/>
            <person name="Hofmann A."/>
            <person name="Sternberg P.W."/>
            <person name="Tan P."/>
            <person name="Wang J."/>
            <person name="Gasser R.B."/>
        </authorList>
    </citation>
    <scope>NUCLEOTIDE SEQUENCE [LARGE SCALE GENOMIC DNA]</scope>
</reference>
<evidence type="ECO:0000313" key="2">
    <source>
        <dbReference type="Proteomes" id="UP000054324"/>
    </source>
</evidence>
<proteinExistence type="predicted"/>
<accession>A0A074ZJP3</accession>
<dbReference type="RefSeq" id="XP_009169070.1">
    <property type="nucleotide sequence ID" value="XM_009170806.1"/>
</dbReference>
<dbReference type="AlphaFoldDB" id="A0A074ZJP3"/>